<dbReference type="InParanoid" id="C7ZKB4"/>
<sequence length="765" mass="84479">MPRPKVRLEDRRRAVKACVPCQNSKKRCDSETPCANCRRRDCIASCIYDPDAARPRRLGSKYNHFPAKYREQERRGSTNTMTTAISNDDHSSLDHTIGSDTMSSINVAHAQVRDPQTPESTQGPCSNATPDAPLAPYTPNIRSSAQNLEGEKVSMGDSVSLSFLDFLRHTFLQYMGPSPFTDKESAKAMLESSFPLCSSGDISEGSPESHLSLEEKKDYIERFFIATTGLVYLYSPKQLLDMLQEREETEGRPADQSNQESSHLHSAVIDMAIAIGGQGCGTTPKSLYHAQRHFDRGQKSAFGGMLLDPEVDLIAVFLMMSIFMLCACKRKGAFIYLGVAARLAHAMGLHMPESYHHMPAQEQIFRAQVWKSLRILDIAFGAVVSQTPASSQKRSLDEAAFPVPDSLEPSPPEYLSMLASFGVCTILEQITHHLDYKEEMSLASIKDLLSRLRDWSSSLPSSVRTSSVSLPLSSEQRRRTLGNFAVSCFYYYAVILATRPVLISHLLMKLGRLDPSATSFPSGRRVQMCETEEIAQVCVDASLLLVETTKRTQSVGLLIENMALLKAWLFSASLILGFSLFVDASLSEASPTFAKEAALHCGIGIIRELAQTSPQAHRYLDVLTELRNALQQYRERLIPRPERIRGEYLSQIFVLNKEGSAPVDPDQDVTAFTPSVVPPDLGAESSGVGLSTPQSAAESTQGLNDVWKILDESFPFTNHELSGQPVCTEFVPMAAGGFDLHWCGVSVQGTDNYLFDVETFEGILN</sequence>
<dbReference type="KEGG" id="nhe:NECHADRAFT_55545"/>
<keyword evidence="1" id="KW-0805">Transcription regulation</keyword>
<keyword evidence="3" id="KW-0539">Nucleus</keyword>
<keyword evidence="8" id="KW-1185">Reference proteome</keyword>
<dbReference type="InterPro" id="IPR051127">
    <property type="entry name" value="Fungal_SecMet_Regulators"/>
</dbReference>
<feature type="compositionally biased region" description="Polar residues" evidence="4">
    <location>
        <begin position="117"/>
        <end position="129"/>
    </location>
</feature>
<keyword evidence="5" id="KW-0472">Membrane</keyword>
<dbReference type="RefSeq" id="XP_003041241.1">
    <property type="nucleotide sequence ID" value="XM_003041195.1"/>
</dbReference>
<dbReference type="GO" id="GO:0008270">
    <property type="term" value="F:zinc ion binding"/>
    <property type="evidence" value="ECO:0007669"/>
    <property type="project" value="InterPro"/>
</dbReference>
<gene>
    <name evidence="7" type="ORF">NECHADRAFT_55545</name>
</gene>
<feature type="transmembrane region" description="Helical" evidence="5">
    <location>
        <begin position="481"/>
        <end position="502"/>
    </location>
</feature>
<dbReference type="InterPro" id="IPR036864">
    <property type="entry name" value="Zn2-C6_fun-type_DNA-bd_sf"/>
</dbReference>
<dbReference type="GO" id="GO:0000978">
    <property type="term" value="F:RNA polymerase II cis-regulatory region sequence-specific DNA binding"/>
    <property type="evidence" value="ECO:0007669"/>
    <property type="project" value="TreeGrafter"/>
</dbReference>
<dbReference type="PROSITE" id="PS50048">
    <property type="entry name" value="ZN2_CY6_FUNGAL_2"/>
    <property type="match status" value="1"/>
</dbReference>
<keyword evidence="5" id="KW-1133">Transmembrane helix</keyword>
<dbReference type="HOGENOM" id="CLU_010170_3_1_1"/>
<dbReference type="SUPFAM" id="SSF57701">
    <property type="entry name" value="Zn2/Cys6 DNA-binding domain"/>
    <property type="match status" value="1"/>
</dbReference>
<evidence type="ECO:0000256" key="4">
    <source>
        <dbReference type="SAM" id="MobiDB-lite"/>
    </source>
</evidence>
<dbReference type="eggNOG" id="ENOG502QVYJ">
    <property type="taxonomic scope" value="Eukaryota"/>
</dbReference>
<dbReference type="CDD" id="cd00067">
    <property type="entry name" value="GAL4"/>
    <property type="match status" value="1"/>
</dbReference>
<dbReference type="GO" id="GO:0000981">
    <property type="term" value="F:DNA-binding transcription factor activity, RNA polymerase II-specific"/>
    <property type="evidence" value="ECO:0007669"/>
    <property type="project" value="InterPro"/>
</dbReference>
<evidence type="ECO:0000256" key="3">
    <source>
        <dbReference type="ARBA" id="ARBA00023242"/>
    </source>
</evidence>
<feature type="region of interest" description="Disordered" evidence="4">
    <location>
        <begin position="111"/>
        <end position="141"/>
    </location>
</feature>
<dbReference type="VEuPathDB" id="FungiDB:NECHADRAFT_55545"/>
<dbReference type="GO" id="GO:0005634">
    <property type="term" value="C:nucleus"/>
    <property type="evidence" value="ECO:0007669"/>
    <property type="project" value="TreeGrafter"/>
</dbReference>
<dbReference type="CDD" id="cd12148">
    <property type="entry name" value="fungal_TF_MHR"/>
    <property type="match status" value="1"/>
</dbReference>
<organism evidence="7 8">
    <name type="scientific">Fusarium vanettenii (strain ATCC MYA-4622 / CBS 123669 / FGSC 9596 / NRRL 45880 / 77-13-4)</name>
    <name type="common">Fusarium solani subsp. pisi</name>
    <dbReference type="NCBI Taxonomy" id="660122"/>
    <lineage>
        <taxon>Eukaryota</taxon>
        <taxon>Fungi</taxon>
        <taxon>Dikarya</taxon>
        <taxon>Ascomycota</taxon>
        <taxon>Pezizomycotina</taxon>
        <taxon>Sordariomycetes</taxon>
        <taxon>Hypocreomycetidae</taxon>
        <taxon>Hypocreales</taxon>
        <taxon>Nectriaceae</taxon>
        <taxon>Fusarium</taxon>
        <taxon>Fusarium solani species complex</taxon>
        <taxon>Fusarium vanettenii</taxon>
    </lineage>
</organism>
<dbReference type="InterPro" id="IPR001138">
    <property type="entry name" value="Zn2Cys6_DnaBD"/>
</dbReference>
<feature type="compositionally biased region" description="Polar residues" evidence="4">
    <location>
        <begin position="77"/>
        <end position="86"/>
    </location>
</feature>
<name>C7ZKB4_FUSV7</name>
<dbReference type="Gene3D" id="4.10.240.10">
    <property type="entry name" value="Zn(2)-C6 fungal-type DNA-binding domain"/>
    <property type="match status" value="1"/>
</dbReference>
<dbReference type="SMART" id="SM00066">
    <property type="entry name" value="GAL4"/>
    <property type="match status" value="1"/>
</dbReference>
<evidence type="ECO:0000313" key="8">
    <source>
        <dbReference type="Proteomes" id="UP000005206"/>
    </source>
</evidence>
<feature type="region of interest" description="Disordered" evidence="4">
    <location>
        <begin position="70"/>
        <end position="91"/>
    </location>
</feature>
<dbReference type="OrthoDB" id="4064873at2759"/>
<feature type="domain" description="Zn(2)-C6 fungal-type" evidence="6">
    <location>
        <begin position="17"/>
        <end position="48"/>
    </location>
</feature>
<dbReference type="PANTHER" id="PTHR47424:SF9">
    <property type="entry name" value="TAH-2"/>
    <property type="match status" value="1"/>
</dbReference>
<protein>
    <recommendedName>
        <fullName evidence="6">Zn(2)-C6 fungal-type domain-containing protein</fullName>
    </recommendedName>
</protein>
<evidence type="ECO:0000256" key="5">
    <source>
        <dbReference type="SAM" id="Phobius"/>
    </source>
</evidence>
<reference evidence="7 8" key="1">
    <citation type="journal article" date="2009" name="PLoS Genet.">
        <title>The genome of Nectria haematococca: contribution of supernumerary chromosomes to gene expansion.</title>
        <authorList>
            <person name="Coleman J.J."/>
            <person name="Rounsley S.D."/>
            <person name="Rodriguez-Carres M."/>
            <person name="Kuo A."/>
            <person name="Wasmann C.C."/>
            <person name="Grimwood J."/>
            <person name="Schmutz J."/>
            <person name="Taga M."/>
            <person name="White G.J."/>
            <person name="Zhou S."/>
            <person name="Schwartz D.C."/>
            <person name="Freitag M."/>
            <person name="Ma L.J."/>
            <person name="Danchin E.G."/>
            <person name="Henrissat B."/>
            <person name="Coutinho P.M."/>
            <person name="Nelson D.R."/>
            <person name="Straney D."/>
            <person name="Napoli C.A."/>
            <person name="Barker B.M."/>
            <person name="Gribskov M."/>
            <person name="Rep M."/>
            <person name="Kroken S."/>
            <person name="Molnar I."/>
            <person name="Rensing C."/>
            <person name="Kennell J.C."/>
            <person name="Zamora J."/>
            <person name="Farman M.L."/>
            <person name="Selker E.U."/>
            <person name="Salamov A."/>
            <person name="Shapiro H."/>
            <person name="Pangilinan J."/>
            <person name="Lindquist E."/>
            <person name="Lamers C."/>
            <person name="Grigoriev I.V."/>
            <person name="Geiser D.M."/>
            <person name="Covert S.F."/>
            <person name="Temporini E."/>
            <person name="Vanetten H.D."/>
        </authorList>
    </citation>
    <scope>NUCLEOTIDE SEQUENCE [LARGE SCALE GENOMIC DNA]</scope>
    <source>
        <strain evidence="8">ATCC MYA-4622 / CBS 123669 / FGSC 9596 / NRRL 45880 / 77-13-4</strain>
    </source>
</reference>
<evidence type="ECO:0000256" key="2">
    <source>
        <dbReference type="ARBA" id="ARBA00023163"/>
    </source>
</evidence>
<dbReference type="GeneID" id="9675965"/>
<evidence type="ECO:0000259" key="6">
    <source>
        <dbReference type="PROSITE" id="PS50048"/>
    </source>
</evidence>
<evidence type="ECO:0000313" key="7">
    <source>
        <dbReference type="EMBL" id="EEU35528.1"/>
    </source>
</evidence>
<dbReference type="GO" id="GO:0000435">
    <property type="term" value="P:positive regulation of transcription from RNA polymerase II promoter by galactose"/>
    <property type="evidence" value="ECO:0007669"/>
    <property type="project" value="TreeGrafter"/>
</dbReference>
<dbReference type="AlphaFoldDB" id="C7ZKB4"/>
<evidence type="ECO:0000256" key="1">
    <source>
        <dbReference type="ARBA" id="ARBA00023015"/>
    </source>
</evidence>
<dbReference type="EMBL" id="GG698938">
    <property type="protein sequence ID" value="EEU35528.1"/>
    <property type="molecule type" value="Genomic_DNA"/>
</dbReference>
<proteinExistence type="predicted"/>
<feature type="transmembrane region" description="Helical" evidence="5">
    <location>
        <begin position="311"/>
        <end position="328"/>
    </location>
</feature>
<dbReference type="PANTHER" id="PTHR47424">
    <property type="entry name" value="REGULATORY PROTEIN GAL4"/>
    <property type="match status" value="1"/>
</dbReference>
<accession>C7ZKB4</accession>
<keyword evidence="2" id="KW-0804">Transcription</keyword>
<dbReference type="Proteomes" id="UP000005206">
    <property type="component" value="Chromosome 16"/>
</dbReference>
<keyword evidence="5" id="KW-0812">Transmembrane</keyword>
<dbReference type="OMA" id="WIFSACL"/>